<evidence type="ECO:0000259" key="5">
    <source>
        <dbReference type="Pfam" id="PF08386"/>
    </source>
</evidence>
<evidence type="ECO:0000256" key="3">
    <source>
        <dbReference type="SAM" id="MobiDB-lite"/>
    </source>
</evidence>
<feature type="domain" description="AB hydrolase-1" evidence="4">
    <location>
        <begin position="100"/>
        <end position="259"/>
    </location>
</feature>
<accession>A0ABT5B615</accession>
<reference evidence="6 7" key="1">
    <citation type="submission" date="2022-11" db="EMBL/GenBank/DDBJ databases">
        <title>Minimal conservation of predation-associated metabolite biosynthetic gene clusters underscores biosynthetic potential of Myxococcota including descriptions for ten novel species: Archangium lansinium sp. nov., Myxococcus landrumus sp. nov., Nannocystis bai.</title>
        <authorList>
            <person name="Ahearne A."/>
            <person name="Stevens C."/>
            <person name="Dowd S."/>
        </authorList>
    </citation>
    <scope>NUCLEOTIDE SEQUENCE [LARGE SCALE GENOMIC DNA]</scope>
    <source>
        <strain evidence="6 7">NCELM</strain>
    </source>
</reference>
<dbReference type="InterPro" id="IPR013595">
    <property type="entry name" value="Pept_S33_TAP-like_C"/>
</dbReference>
<dbReference type="InterPro" id="IPR000073">
    <property type="entry name" value="AB_hydrolase_1"/>
</dbReference>
<evidence type="ECO:0000256" key="1">
    <source>
        <dbReference type="ARBA" id="ARBA00010088"/>
    </source>
</evidence>
<dbReference type="Pfam" id="PF08386">
    <property type="entry name" value="Abhydrolase_4"/>
    <property type="match status" value="1"/>
</dbReference>
<name>A0ABT5B615_9BACT</name>
<proteinExistence type="inferred from homology"/>
<feature type="compositionally biased region" description="Low complexity" evidence="3">
    <location>
        <begin position="10"/>
        <end position="38"/>
    </location>
</feature>
<keyword evidence="7" id="KW-1185">Reference proteome</keyword>
<dbReference type="InterPro" id="IPR029058">
    <property type="entry name" value="AB_hydrolase_fold"/>
</dbReference>
<dbReference type="EMBL" id="JAQNDN010000004">
    <property type="protein sequence ID" value="MDC0668496.1"/>
    <property type="molecule type" value="Genomic_DNA"/>
</dbReference>
<dbReference type="GO" id="GO:0016787">
    <property type="term" value="F:hydrolase activity"/>
    <property type="evidence" value="ECO:0007669"/>
    <property type="project" value="UniProtKB-KW"/>
</dbReference>
<dbReference type="PANTHER" id="PTHR43248">
    <property type="entry name" value="2-SUCCINYL-6-HYDROXY-2,4-CYCLOHEXADIENE-1-CARBOXYLATE SYNTHASE"/>
    <property type="match status" value="1"/>
</dbReference>
<comment type="similarity">
    <text evidence="1">Belongs to the peptidase S33 family.</text>
</comment>
<dbReference type="InterPro" id="IPR051601">
    <property type="entry name" value="Serine_prot/Carboxylest_S33"/>
</dbReference>
<evidence type="ECO:0000313" key="6">
    <source>
        <dbReference type="EMBL" id="MDC0668496.1"/>
    </source>
</evidence>
<dbReference type="Pfam" id="PF00561">
    <property type="entry name" value="Abhydrolase_1"/>
    <property type="match status" value="1"/>
</dbReference>
<evidence type="ECO:0000259" key="4">
    <source>
        <dbReference type="Pfam" id="PF00561"/>
    </source>
</evidence>
<evidence type="ECO:0000256" key="2">
    <source>
        <dbReference type="ARBA" id="ARBA00022801"/>
    </source>
</evidence>
<protein>
    <submittedName>
        <fullName evidence="6">Alpha/beta fold hydrolase</fullName>
    </submittedName>
</protein>
<keyword evidence="2 6" id="KW-0378">Hydrolase</keyword>
<sequence length="562" mass="59714">MNGCADAQSGTDTDPGVDTGTTVGTVDTTGDTGSDTELTGGGEPMLAWEPCPQITDGPGEAAECAVVDVPRDWDDPAGETIELFVKRLPGSGSNTRQVWLLSGGPGQSSAAMEELIALPLQALSPASDIYLVDHRGVGRSTRLGCPDHEVPGVDGIEPDEWPACIDHLEATWGEGLAQFTTTAAARDVGALIDWTRGPEQDVHVYGVSYGTYWAQRYMQLFPEQPTTVTLDSLCQAGLCSLDQFDPWLDRVGRKFMEACGADEFCGGKLDGDPLAAMGAFLDGLDDGTCAGLTAAGINRTLAKQLFGFFLAGLDTRPLVPALVYRGNRCDPADVAAFQHLFEVLTAPADPASAPPDVLLSSQVLGNHIAISEMMTPELPPQAEAMATQDQAYFWGGDVAAEYALYDQWPRYPHDPHVGEYPSVAFPMLLMNGTLDPQTPIEFADEIAPHYSGPNQTFVAIADAPHALVVRTPTMTAPHTPCALSMFAGFIADPLAAIDTSCLADIVPLDFHGDPAVVAGMLGTSDAWENDAPLVQSPGQALADRELAELRRRFQQARKATSP</sequence>
<gene>
    <name evidence="6" type="ORF">POL58_12140</name>
</gene>
<organism evidence="6 7">
    <name type="scientific">Nannocystis radixulma</name>
    <dbReference type="NCBI Taxonomy" id="2995305"/>
    <lineage>
        <taxon>Bacteria</taxon>
        <taxon>Pseudomonadati</taxon>
        <taxon>Myxococcota</taxon>
        <taxon>Polyangia</taxon>
        <taxon>Nannocystales</taxon>
        <taxon>Nannocystaceae</taxon>
        <taxon>Nannocystis</taxon>
    </lineage>
</organism>
<comment type="caution">
    <text evidence="6">The sequence shown here is derived from an EMBL/GenBank/DDBJ whole genome shotgun (WGS) entry which is preliminary data.</text>
</comment>
<evidence type="ECO:0000313" key="7">
    <source>
        <dbReference type="Proteomes" id="UP001217838"/>
    </source>
</evidence>
<feature type="region of interest" description="Disordered" evidence="3">
    <location>
        <begin position="1"/>
        <end position="46"/>
    </location>
</feature>
<dbReference type="SUPFAM" id="SSF53474">
    <property type="entry name" value="alpha/beta-Hydrolases"/>
    <property type="match status" value="1"/>
</dbReference>
<dbReference type="Gene3D" id="3.40.50.1820">
    <property type="entry name" value="alpha/beta hydrolase"/>
    <property type="match status" value="1"/>
</dbReference>
<dbReference type="RefSeq" id="WP_271997674.1">
    <property type="nucleotide sequence ID" value="NZ_JAQNDN010000004.1"/>
</dbReference>
<feature type="domain" description="Peptidase S33 tripeptidyl aminopeptidase-like C-terminal" evidence="5">
    <location>
        <begin position="394"/>
        <end position="493"/>
    </location>
</feature>
<dbReference type="Proteomes" id="UP001217838">
    <property type="component" value="Unassembled WGS sequence"/>
</dbReference>